<dbReference type="GO" id="GO:0005634">
    <property type="term" value="C:nucleus"/>
    <property type="evidence" value="ECO:0007669"/>
    <property type="project" value="TreeGrafter"/>
</dbReference>
<dbReference type="InterPro" id="IPR035247">
    <property type="entry name" value="PRMT5_TIM"/>
</dbReference>
<evidence type="ECO:0000256" key="4">
    <source>
        <dbReference type="PROSITE-ProRule" id="PRU01015"/>
    </source>
</evidence>
<dbReference type="InterPro" id="IPR035248">
    <property type="entry name" value="PRMT5_C"/>
</dbReference>
<gene>
    <name evidence="7" type="ORF">RDB_LOCUS144609</name>
</gene>
<feature type="compositionally biased region" description="Polar residues" evidence="5">
    <location>
        <begin position="974"/>
        <end position="985"/>
    </location>
</feature>
<protein>
    <recommendedName>
        <fullName evidence="6">Nudix hydrolase domain-containing protein</fullName>
    </recommendedName>
</protein>
<dbReference type="PROSITE" id="PS51462">
    <property type="entry name" value="NUDIX"/>
    <property type="match status" value="1"/>
</dbReference>
<reference evidence="7" key="1">
    <citation type="submission" date="2021-01" db="EMBL/GenBank/DDBJ databases">
        <authorList>
            <person name="Kaushik A."/>
        </authorList>
    </citation>
    <scope>NUCLEOTIDE SEQUENCE</scope>
    <source>
        <strain evidence="7">AG2-2IIIB</strain>
    </source>
</reference>
<dbReference type="SUPFAM" id="SSF53335">
    <property type="entry name" value="S-adenosyl-L-methionine-dependent methyltransferases"/>
    <property type="match status" value="1"/>
</dbReference>
<evidence type="ECO:0000313" key="7">
    <source>
        <dbReference type="EMBL" id="CAE6505108.1"/>
    </source>
</evidence>
<dbReference type="InterPro" id="IPR015797">
    <property type="entry name" value="NUDIX_hydrolase-like_dom_sf"/>
</dbReference>
<keyword evidence="1 4" id="KW-0489">Methyltransferase</keyword>
<evidence type="ECO:0000313" key="8">
    <source>
        <dbReference type="Proteomes" id="UP000663843"/>
    </source>
</evidence>
<evidence type="ECO:0000256" key="1">
    <source>
        <dbReference type="ARBA" id="ARBA00022603"/>
    </source>
</evidence>
<dbReference type="CDD" id="cd02440">
    <property type="entry name" value="AdoMet_MTases"/>
    <property type="match status" value="1"/>
</dbReference>
<dbReference type="GO" id="GO:0032259">
    <property type="term" value="P:methylation"/>
    <property type="evidence" value="ECO:0007669"/>
    <property type="project" value="UniProtKB-KW"/>
</dbReference>
<dbReference type="Gene3D" id="2.70.160.11">
    <property type="entry name" value="Hnrnp arginine n-methyltransferase1"/>
    <property type="match status" value="1"/>
</dbReference>
<name>A0A8H3HFL5_9AGAM</name>
<feature type="region of interest" description="Disordered" evidence="5">
    <location>
        <begin position="971"/>
        <end position="993"/>
    </location>
</feature>
<dbReference type="InterPro" id="IPR025799">
    <property type="entry name" value="Arg_MeTrfase"/>
</dbReference>
<dbReference type="Proteomes" id="UP000663843">
    <property type="component" value="Unassembled WGS sequence"/>
</dbReference>
<dbReference type="GO" id="GO:0005829">
    <property type="term" value="C:cytosol"/>
    <property type="evidence" value="ECO:0007669"/>
    <property type="project" value="TreeGrafter"/>
</dbReference>
<dbReference type="Pfam" id="PF17286">
    <property type="entry name" value="PRMT5_C"/>
    <property type="match status" value="1"/>
</dbReference>
<dbReference type="PANTHER" id="PTHR10738:SF0">
    <property type="entry name" value="PROTEIN ARGININE N-METHYLTRANSFERASE 5"/>
    <property type="match status" value="1"/>
</dbReference>
<dbReference type="Gene3D" id="3.90.79.10">
    <property type="entry name" value="Nucleoside Triphosphate Pyrophosphohydrolase"/>
    <property type="match status" value="1"/>
</dbReference>
<evidence type="ECO:0000259" key="6">
    <source>
        <dbReference type="PROSITE" id="PS51462"/>
    </source>
</evidence>
<dbReference type="PROSITE" id="PS51678">
    <property type="entry name" value="SAM_MT_PRMT"/>
    <property type="match status" value="1"/>
</dbReference>
<evidence type="ECO:0000256" key="3">
    <source>
        <dbReference type="ARBA" id="ARBA00022691"/>
    </source>
</evidence>
<dbReference type="Pfam" id="PF05185">
    <property type="entry name" value="PRMT5"/>
    <property type="match status" value="1"/>
</dbReference>
<sequence>MNRSTYSRFVAVDPTVSDDELHSDHVPSDNLQSEIDEALGANYDSVSLFLTNERWKTRWQKMCLSGPQTPPKFLDSLQGQRSPARIKLENTASGQFRVPHDQKDAEIEMEAELWRAGGGFKREEVNIMRNDQAEHVIAFVSDWLELDSHIEGVRYDSEIALRQELQYASYLGILNVILPSPRRGQEVTTYARAINDCLSSSTVSPYLSLSIRIPVCDIPPEDGAAAKGVNDYEDELSATWQMWNTIRMVCGPTQRVSVALDLTAALPAQPGVLARWSAEHVQHLILPATTFIPNGKDYPVLPKLMQGFLRDLFKNRPNIILSKTQINLHKMGGELAYAQYVRHLEKTSPFNVARDATDHLTVESFGRGYEDYLQAPLQPLMDNLASMTYEVFEKDPVKYRQYEQAVYRALLDKIPDSTTIICVAGAGRGPIVSNCIRAVERSGRSARIYAIEKNPSAFVTLQGRKAREWPDFVHIKFGDMRAVQLPEPVDILVSELLGSFGDNELSPECLDGAMRLLKPDGISIPASYTAYLAPISASKLYNDPSGILRDTKGVETPYVVMLHAINMLSGGDEDKHPRCGPKIQDCWTFEHPRKIVLDPQGLPITNTHNNAACHLTFHIPYAGLMHGLAGYFEAVLYKDVGITTHPERMEKVSPNMLSWFPIFFPFKEPLYLPSNSELEVYMWRLSDTQKVWLLPYWIPFLTDTMPSLYLSSDFDYIPDDEPAATFVKRFKAYWPEYSLEEYPEFPWNKTAAVLLLLFIRDGHLRVLLTTRSKHLRSHPGDVALPGGKTDPIDGSPVATALREAHEEIGLPAPSPAVHILGLLSPFVSYYRLAVTPVVAFLSDLTLLDRLKPNPEEVDEIFDHPLEAILSPELAASLAPRPERPLSKRGSAQWPYEPEYHEMKDSPWLHESWYRMHKFRTVTTPITGLTSDILILASQIAYVRNTDYPRYPKDHATPDIALGWAMEQHVANARAASQPQPIPSTESHIEGLAD</sequence>
<dbReference type="SUPFAM" id="SSF55811">
    <property type="entry name" value="Nudix"/>
    <property type="match status" value="1"/>
</dbReference>
<dbReference type="Gene3D" id="3.40.50.150">
    <property type="entry name" value="Vaccinia Virus protein VP39"/>
    <property type="match status" value="1"/>
</dbReference>
<dbReference type="GO" id="GO:0006355">
    <property type="term" value="P:regulation of DNA-templated transcription"/>
    <property type="evidence" value="ECO:0007669"/>
    <property type="project" value="TreeGrafter"/>
</dbReference>
<dbReference type="Pfam" id="PF17285">
    <property type="entry name" value="PRMT5_TIM"/>
    <property type="match status" value="1"/>
</dbReference>
<accession>A0A8H3HFL5</accession>
<dbReference type="GO" id="GO:0010945">
    <property type="term" value="F:coenzyme A diphosphatase activity"/>
    <property type="evidence" value="ECO:0007669"/>
    <property type="project" value="InterPro"/>
</dbReference>
<dbReference type="CDD" id="cd03426">
    <property type="entry name" value="NUDIX_CoAse_Nudt7"/>
    <property type="match status" value="1"/>
</dbReference>
<dbReference type="AlphaFoldDB" id="A0A8H3HFL5"/>
<feature type="domain" description="Nudix hydrolase" evidence="6">
    <location>
        <begin position="748"/>
        <end position="885"/>
    </location>
</feature>
<dbReference type="Gene3D" id="3.20.20.150">
    <property type="entry name" value="Divalent-metal-dependent TIM barrel enzymes"/>
    <property type="match status" value="1"/>
</dbReference>
<dbReference type="InterPro" id="IPR000086">
    <property type="entry name" value="NUDIX_hydrolase_dom"/>
</dbReference>
<dbReference type="InterPro" id="IPR045121">
    <property type="entry name" value="CoAse"/>
</dbReference>
<dbReference type="Pfam" id="PF00293">
    <property type="entry name" value="NUDIX"/>
    <property type="match status" value="1"/>
</dbReference>
<evidence type="ECO:0000256" key="5">
    <source>
        <dbReference type="SAM" id="MobiDB-lite"/>
    </source>
</evidence>
<comment type="caution">
    <text evidence="7">The sequence shown here is derived from an EMBL/GenBank/DDBJ whole genome shotgun (WGS) entry which is preliminary data.</text>
</comment>
<proteinExistence type="predicted"/>
<dbReference type="PANTHER" id="PTHR10738">
    <property type="entry name" value="PROTEIN ARGININE N-METHYLTRANSFERASE 5"/>
    <property type="match status" value="1"/>
</dbReference>
<dbReference type="GO" id="GO:0016274">
    <property type="term" value="F:protein-arginine N-methyltransferase activity"/>
    <property type="evidence" value="ECO:0007669"/>
    <property type="project" value="InterPro"/>
</dbReference>
<dbReference type="EMBL" id="CAJMWT010005368">
    <property type="protein sequence ID" value="CAE6505108.1"/>
    <property type="molecule type" value="Genomic_DNA"/>
</dbReference>
<keyword evidence="2 4" id="KW-0808">Transferase</keyword>
<dbReference type="InterPro" id="IPR029063">
    <property type="entry name" value="SAM-dependent_MTases_sf"/>
</dbReference>
<dbReference type="InterPro" id="IPR035075">
    <property type="entry name" value="PRMT5"/>
</dbReference>
<evidence type="ECO:0000256" key="2">
    <source>
        <dbReference type="ARBA" id="ARBA00022679"/>
    </source>
</evidence>
<organism evidence="7 8">
    <name type="scientific">Rhizoctonia solani</name>
    <dbReference type="NCBI Taxonomy" id="456999"/>
    <lineage>
        <taxon>Eukaryota</taxon>
        <taxon>Fungi</taxon>
        <taxon>Dikarya</taxon>
        <taxon>Basidiomycota</taxon>
        <taxon>Agaricomycotina</taxon>
        <taxon>Agaricomycetes</taxon>
        <taxon>Cantharellales</taxon>
        <taxon>Ceratobasidiaceae</taxon>
        <taxon>Rhizoctonia</taxon>
    </lineage>
</organism>
<keyword evidence="3 4" id="KW-0949">S-adenosyl-L-methionine</keyword>